<reference evidence="2" key="1">
    <citation type="submission" date="2018-02" db="EMBL/GenBank/DDBJ databases">
        <title>Rhizophora mucronata_Transcriptome.</title>
        <authorList>
            <person name="Meera S.P."/>
            <person name="Sreeshan A."/>
            <person name="Augustine A."/>
        </authorList>
    </citation>
    <scope>NUCLEOTIDE SEQUENCE</scope>
    <source>
        <tissue evidence="2">Leaf</tissue>
    </source>
</reference>
<organism evidence="2">
    <name type="scientific">Rhizophora mucronata</name>
    <name type="common">Asiatic mangrove</name>
    <dbReference type="NCBI Taxonomy" id="61149"/>
    <lineage>
        <taxon>Eukaryota</taxon>
        <taxon>Viridiplantae</taxon>
        <taxon>Streptophyta</taxon>
        <taxon>Embryophyta</taxon>
        <taxon>Tracheophyta</taxon>
        <taxon>Spermatophyta</taxon>
        <taxon>Magnoliopsida</taxon>
        <taxon>eudicotyledons</taxon>
        <taxon>Gunneridae</taxon>
        <taxon>Pentapetalae</taxon>
        <taxon>rosids</taxon>
        <taxon>fabids</taxon>
        <taxon>Malpighiales</taxon>
        <taxon>Rhizophoraceae</taxon>
        <taxon>Rhizophora</taxon>
    </lineage>
</organism>
<protein>
    <submittedName>
        <fullName evidence="2">Uncharacterized protein</fullName>
    </submittedName>
</protein>
<evidence type="ECO:0000256" key="1">
    <source>
        <dbReference type="SAM" id="Phobius"/>
    </source>
</evidence>
<keyword evidence="1" id="KW-0812">Transmembrane</keyword>
<keyword evidence="1" id="KW-1133">Transmembrane helix</keyword>
<dbReference type="AlphaFoldDB" id="A0A2P2K9S0"/>
<sequence>MSTTLMVSSYWLCLHHLSNLESWKGWEKLKNLLFSLLVSMKLFDFFILTALSASIVFFIYTVVPVVVLLSIIHLSNLEKGW</sequence>
<proteinExistence type="predicted"/>
<accession>A0A2P2K9S0</accession>
<feature type="transmembrane region" description="Helical" evidence="1">
    <location>
        <begin position="46"/>
        <end position="72"/>
    </location>
</feature>
<name>A0A2P2K9S0_RHIMU</name>
<evidence type="ECO:0000313" key="2">
    <source>
        <dbReference type="EMBL" id="MBX02464.1"/>
    </source>
</evidence>
<dbReference type="EMBL" id="GGEC01021980">
    <property type="protein sequence ID" value="MBX02464.1"/>
    <property type="molecule type" value="Transcribed_RNA"/>
</dbReference>
<keyword evidence="1" id="KW-0472">Membrane</keyword>